<dbReference type="AlphaFoldDB" id="A0AAW2ZKZ9"/>
<dbReference type="GO" id="GO:0046872">
    <property type="term" value="F:metal ion binding"/>
    <property type="evidence" value="ECO:0007669"/>
    <property type="project" value="UniProtKB-KW"/>
</dbReference>
<dbReference type="SMART" id="SM00704">
    <property type="entry name" value="ZnF_CDGSH"/>
    <property type="match status" value="1"/>
</dbReference>
<evidence type="ECO:0000313" key="8">
    <source>
        <dbReference type="Proteomes" id="UP001431209"/>
    </source>
</evidence>
<keyword evidence="3" id="KW-0408">Iron</keyword>
<keyword evidence="8" id="KW-1185">Reference proteome</keyword>
<keyword evidence="1" id="KW-0001">2Fe-2S</keyword>
<evidence type="ECO:0000256" key="1">
    <source>
        <dbReference type="ARBA" id="ARBA00022714"/>
    </source>
</evidence>
<keyword evidence="2" id="KW-0479">Metal-binding</keyword>
<comment type="caution">
    <text evidence="7">The sequence shown here is derived from an EMBL/GenBank/DDBJ whole genome shotgun (WGS) entry which is preliminary data.</text>
</comment>
<dbReference type="GO" id="GO:0005737">
    <property type="term" value="C:cytoplasm"/>
    <property type="evidence" value="ECO:0007669"/>
    <property type="project" value="UniProtKB-ARBA"/>
</dbReference>
<evidence type="ECO:0000256" key="2">
    <source>
        <dbReference type="ARBA" id="ARBA00022723"/>
    </source>
</evidence>
<evidence type="ECO:0000256" key="3">
    <source>
        <dbReference type="ARBA" id="ARBA00023004"/>
    </source>
</evidence>
<evidence type="ECO:0000259" key="6">
    <source>
        <dbReference type="SMART" id="SM00704"/>
    </source>
</evidence>
<protein>
    <submittedName>
        <fullName evidence="7">GST3</fullName>
    </submittedName>
</protein>
<gene>
    <name evidence="7" type="ORF">AKO1_003009</name>
</gene>
<evidence type="ECO:0000313" key="7">
    <source>
        <dbReference type="EMBL" id="KAL0490532.1"/>
    </source>
</evidence>
<dbReference type="Proteomes" id="UP001431209">
    <property type="component" value="Unassembled WGS sequence"/>
</dbReference>
<dbReference type="InterPro" id="IPR018967">
    <property type="entry name" value="FeS-contain_CDGSH-typ"/>
</dbReference>
<dbReference type="InterPro" id="IPR042216">
    <property type="entry name" value="MitoNEET_CISD"/>
</dbReference>
<proteinExistence type="predicted"/>
<dbReference type="EMBL" id="JAOPGA020001692">
    <property type="protein sequence ID" value="KAL0490532.1"/>
    <property type="molecule type" value="Genomic_DNA"/>
</dbReference>
<reference evidence="7 8" key="1">
    <citation type="submission" date="2024-03" db="EMBL/GenBank/DDBJ databases">
        <title>The Acrasis kona genome and developmental transcriptomes reveal deep origins of eukaryotic multicellular pathways.</title>
        <authorList>
            <person name="Sheikh S."/>
            <person name="Fu C.-J."/>
            <person name="Brown M.W."/>
            <person name="Baldauf S.L."/>
        </authorList>
    </citation>
    <scope>NUCLEOTIDE SEQUENCE [LARGE SCALE GENOMIC DNA]</scope>
    <source>
        <strain evidence="7 8">ATCC MYA-3509</strain>
    </source>
</reference>
<sequence>MKKVAETIIKLHPQAKLQGGFYEIPISMLNAEKGIKLCSCGLSKEMPLCDHSHKGTPFGSVTVLQDGDKLLIQEKNIAAKLEKYNKNLLAKHGVDIENVTASEAEQK</sequence>
<evidence type="ECO:0000256" key="5">
    <source>
        <dbReference type="ARBA" id="ARBA00034078"/>
    </source>
</evidence>
<dbReference type="Gene3D" id="3.40.5.90">
    <property type="entry name" value="CDGSH iron-sulfur domain, mitoNEET-type"/>
    <property type="match status" value="1"/>
</dbReference>
<evidence type="ECO:0000256" key="4">
    <source>
        <dbReference type="ARBA" id="ARBA00023014"/>
    </source>
</evidence>
<feature type="domain" description="Iron-binding zinc finger CDGSH type" evidence="6">
    <location>
        <begin position="23"/>
        <end position="59"/>
    </location>
</feature>
<name>A0AAW2ZKZ9_9EUKA</name>
<comment type="cofactor">
    <cofactor evidence="5">
        <name>[2Fe-2S] cluster</name>
        <dbReference type="ChEBI" id="CHEBI:190135"/>
    </cofactor>
</comment>
<keyword evidence="4" id="KW-0411">Iron-sulfur</keyword>
<organism evidence="7 8">
    <name type="scientific">Acrasis kona</name>
    <dbReference type="NCBI Taxonomy" id="1008807"/>
    <lineage>
        <taxon>Eukaryota</taxon>
        <taxon>Discoba</taxon>
        <taxon>Heterolobosea</taxon>
        <taxon>Tetramitia</taxon>
        <taxon>Eutetramitia</taxon>
        <taxon>Acrasidae</taxon>
        <taxon>Acrasis</taxon>
    </lineage>
</organism>
<accession>A0AAW2ZKZ9</accession>
<dbReference type="Pfam" id="PF09360">
    <property type="entry name" value="zf-CDGSH"/>
    <property type="match status" value="1"/>
</dbReference>
<dbReference type="GO" id="GO:0051537">
    <property type="term" value="F:2 iron, 2 sulfur cluster binding"/>
    <property type="evidence" value="ECO:0007669"/>
    <property type="project" value="UniProtKB-KW"/>
</dbReference>